<dbReference type="EMBL" id="JAGXOE010000036">
    <property type="protein sequence ID" value="MBS4102572.1"/>
    <property type="molecule type" value="Genomic_DNA"/>
</dbReference>
<gene>
    <name evidence="3" type="ORF">KFZ73_15140</name>
</gene>
<evidence type="ECO:0000259" key="2">
    <source>
        <dbReference type="Pfam" id="PF13930"/>
    </source>
</evidence>
<feature type="region of interest" description="Disordered" evidence="1">
    <location>
        <begin position="1"/>
        <end position="22"/>
    </location>
</feature>
<feature type="domain" description="Type VII secretion system protein EssD-like" evidence="2">
    <location>
        <begin position="88"/>
        <end position="208"/>
    </location>
</feature>
<dbReference type="InterPro" id="IPR044929">
    <property type="entry name" value="DNA/RNA_non-sp_Endonuclease_sf"/>
</dbReference>
<evidence type="ECO:0000256" key="1">
    <source>
        <dbReference type="SAM" id="MobiDB-lite"/>
    </source>
</evidence>
<keyword evidence="3" id="KW-0540">Nuclease</keyword>
<organism evidence="3 4">
    <name type="scientific">Tsukamurella paurometabola</name>
    <name type="common">Corynebacterium paurometabolum</name>
    <dbReference type="NCBI Taxonomy" id="2061"/>
    <lineage>
        <taxon>Bacteria</taxon>
        <taxon>Bacillati</taxon>
        <taxon>Actinomycetota</taxon>
        <taxon>Actinomycetes</taxon>
        <taxon>Mycobacteriales</taxon>
        <taxon>Tsukamurellaceae</taxon>
        <taxon>Tsukamurella</taxon>
    </lineage>
</organism>
<keyword evidence="3" id="KW-0378">Hydrolase</keyword>
<name>A0ABS5NE86_TSUPA</name>
<comment type="caution">
    <text evidence="3">The sequence shown here is derived from an EMBL/GenBank/DDBJ whole genome shotgun (WGS) entry which is preliminary data.</text>
</comment>
<accession>A0ABS5NE86</accession>
<dbReference type="InterPro" id="IPR044927">
    <property type="entry name" value="Endonuclea_NS_2"/>
</dbReference>
<keyword evidence="4" id="KW-1185">Reference proteome</keyword>
<dbReference type="Gene3D" id="3.40.570.10">
    <property type="entry name" value="Extracellular Endonuclease, subunit A"/>
    <property type="match status" value="1"/>
</dbReference>
<dbReference type="Pfam" id="PF13930">
    <property type="entry name" value="Endonuclea_NS_2"/>
    <property type="match status" value="1"/>
</dbReference>
<dbReference type="GO" id="GO:0004519">
    <property type="term" value="F:endonuclease activity"/>
    <property type="evidence" value="ECO:0007669"/>
    <property type="project" value="UniProtKB-KW"/>
</dbReference>
<reference evidence="3 4" key="1">
    <citation type="submission" date="2021-04" db="EMBL/GenBank/DDBJ databases">
        <title>Whole genome sequence analysis of a thiophenic sulfur metabolizing bacteria.</title>
        <authorList>
            <person name="Akhtar N."/>
            <person name="Akram J."/>
            <person name="Aslam A."/>
        </authorList>
    </citation>
    <scope>NUCLEOTIDE SEQUENCE [LARGE SCALE GENOMIC DNA]</scope>
    <source>
        <strain evidence="3 4">3OW</strain>
    </source>
</reference>
<keyword evidence="3" id="KW-0255">Endonuclease</keyword>
<evidence type="ECO:0000313" key="4">
    <source>
        <dbReference type="Proteomes" id="UP000676853"/>
    </source>
</evidence>
<sequence>MEREFAVTGNDAPGPKTPFATRTDLEPNAVYRVEGRGDFYTGPDGKVNFIETTYGSKGSLNPDLNKPLPNATYVIHPTVHNPADGASNAHVYQTDNLGRVTYAHTERLARGDAYRSKSVTASVGKLGGEGYEGGHIFGQAFGGGTERGVLDPMLTAVNRGTGESYGNLEGYWRRELAKTPPPNIEVGVEKIFEGDSKVPSKFVVNYRVGSGEWEQKVFDNAR</sequence>
<protein>
    <submittedName>
        <fullName evidence="3">DNA/RNA non-specific endonuclease</fullName>
    </submittedName>
</protein>
<evidence type="ECO:0000313" key="3">
    <source>
        <dbReference type="EMBL" id="MBS4102572.1"/>
    </source>
</evidence>
<proteinExistence type="predicted"/>
<dbReference type="Proteomes" id="UP000676853">
    <property type="component" value="Unassembled WGS sequence"/>
</dbReference>